<keyword evidence="3" id="KW-0732">Signal</keyword>
<dbReference type="RefSeq" id="WP_107036607.1">
    <property type="nucleotide sequence ID" value="NZ_CAOMFE010000003.1"/>
</dbReference>
<keyword evidence="7" id="KW-0449">Lipoprotein</keyword>
<name>A0A2V1IPU2_9BACT</name>
<dbReference type="InterPro" id="IPR014941">
    <property type="entry name" value="FimB/Mfa2/Mfa3"/>
</dbReference>
<dbReference type="Proteomes" id="UP000244925">
    <property type="component" value="Unassembled WGS sequence"/>
</dbReference>
<protein>
    <recommendedName>
        <fullName evidence="10">FimB/Mfa2 family fimbrial subunit</fullName>
    </recommendedName>
</protein>
<evidence type="ECO:0008006" key="10">
    <source>
        <dbReference type="Google" id="ProtNLM"/>
    </source>
</evidence>
<accession>A0A2V1IPU2</accession>
<evidence type="ECO:0000256" key="5">
    <source>
        <dbReference type="ARBA" id="ARBA00023139"/>
    </source>
</evidence>
<evidence type="ECO:0000256" key="1">
    <source>
        <dbReference type="ARBA" id="ARBA00004442"/>
    </source>
</evidence>
<keyword evidence="6" id="KW-0998">Cell outer membrane</keyword>
<proteinExistence type="inferred from homology"/>
<organism evidence="8 9">
    <name type="scientific">Paramuribaculum intestinale</name>
    <dbReference type="NCBI Taxonomy" id="2094151"/>
    <lineage>
        <taxon>Bacteria</taxon>
        <taxon>Pseudomonadati</taxon>
        <taxon>Bacteroidota</taxon>
        <taxon>Bacteroidia</taxon>
        <taxon>Bacteroidales</taxon>
        <taxon>Muribaculaceae</taxon>
        <taxon>Paramuribaculum</taxon>
    </lineage>
</organism>
<gene>
    <name evidence="8" type="ORF">C5O25_10015</name>
</gene>
<keyword evidence="5" id="KW-0564">Palmitate</keyword>
<dbReference type="EMBL" id="PUBV01000023">
    <property type="protein sequence ID" value="PWB06505.1"/>
    <property type="molecule type" value="Genomic_DNA"/>
</dbReference>
<evidence type="ECO:0000256" key="2">
    <source>
        <dbReference type="ARBA" id="ARBA00007248"/>
    </source>
</evidence>
<comment type="subcellular location">
    <subcellularLocation>
        <location evidence="1">Cell outer membrane</location>
    </subcellularLocation>
</comment>
<dbReference type="Pfam" id="PF08842">
    <property type="entry name" value="Mfa2"/>
    <property type="match status" value="1"/>
</dbReference>
<evidence type="ECO:0000313" key="9">
    <source>
        <dbReference type="Proteomes" id="UP000244925"/>
    </source>
</evidence>
<comment type="similarity">
    <text evidence="2">Belongs to the bacteroidetes fimbrillin superfamily. FimB/Mfa2 family.</text>
</comment>
<dbReference type="GO" id="GO:0009279">
    <property type="term" value="C:cell outer membrane"/>
    <property type="evidence" value="ECO:0007669"/>
    <property type="project" value="UniProtKB-SubCell"/>
</dbReference>
<dbReference type="PROSITE" id="PS51257">
    <property type="entry name" value="PROKAR_LIPOPROTEIN"/>
    <property type="match status" value="1"/>
</dbReference>
<dbReference type="Gene3D" id="2.60.40.2090">
    <property type="match status" value="1"/>
</dbReference>
<keyword evidence="4" id="KW-0472">Membrane</keyword>
<comment type="caution">
    <text evidence="8">The sequence shown here is derived from an EMBL/GenBank/DDBJ whole genome shotgun (WGS) entry which is preliminary data.</text>
</comment>
<reference evidence="9" key="1">
    <citation type="submission" date="2018-02" db="EMBL/GenBank/DDBJ databases">
        <authorList>
            <person name="Clavel T."/>
            <person name="Strowig T."/>
        </authorList>
    </citation>
    <scope>NUCLEOTIDE SEQUENCE [LARGE SCALE GENOMIC DNA]</scope>
    <source>
        <strain evidence="9">DSM 100764</strain>
    </source>
</reference>
<evidence type="ECO:0000313" key="8">
    <source>
        <dbReference type="EMBL" id="PWB06505.1"/>
    </source>
</evidence>
<evidence type="ECO:0000256" key="6">
    <source>
        <dbReference type="ARBA" id="ARBA00023237"/>
    </source>
</evidence>
<dbReference type="AlphaFoldDB" id="A0A2V1IPU2"/>
<dbReference type="Gene3D" id="2.60.40.2100">
    <property type="match status" value="1"/>
</dbReference>
<evidence type="ECO:0000256" key="7">
    <source>
        <dbReference type="ARBA" id="ARBA00023288"/>
    </source>
</evidence>
<evidence type="ECO:0000256" key="3">
    <source>
        <dbReference type="ARBA" id="ARBA00022729"/>
    </source>
</evidence>
<evidence type="ECO:0000256" key="4">
    <source>
        <dbReference type="ARBA" id="ARBA00023136"/>
    </source>
</evidence>
<dbReference type="GeneID" id="93423206"/>
<sequence>MKITDTIRRIWNGVAVSAAIAAPAAMVTSCDSAIYDDLEPCRVGAELRFVFDYNMEFANAFPSQVDCLTLYIYDGNGNYVATRIETSEVLADENWRMVIDLPAGDYHLIAYGGTACEEAAYTTATPQAGHHYTAMGHEMKAERVGTHLHDLYYGSLDMTVSDKDNEYTLATLPMMRDTNTLRILLQQLNGDPLDDNDFVWEITDDNTRHAHDNSVVPAGGVTYAPWTTGTVATGIDEAGNEAVLAYSEMSTGRFVTGNSPRLKVKKADDGSEIINIPLVNYLLLYKSEKFNKMSDQEYLDREHHWNMIFFLDANKHWVNTQVVINDWVVRINNADL</sequence>
<keyword evidence="9" id="KW-1185">Reference proteome</keyword>